<dbReference type="GO" id="GO:0016020">
    <property type="term" value="C:membrane"/>
    <property type="evidence" value="ECO:0007669"/>
    <property type="project" value="InterPro"/>
</dbReference>
<feature type="chain" id="PRO_5040384535" evidence="10">
    <location>
        <begin position="21"/>
        <end position="3108"/>
    </location>
</feature>
<dbReference type="Proteomes" id="UP001152320">
    <property type="component" value="Chromosome 15"/>
</dbReference>
<dbReference type="Pfam" id="PF03160">
    <property type="entry name" value="Calx-beta"/>
    <property type="match status" value="5"/>
</dbReference>
<dbReference type="SMART" id="SM00237">
    <property type="entry name" value="Calx_beta"/>
    <property type="match status" value="5"/>
</dbReference>
<feature type="domain" description="Calx-beta" evidence="11">
    <location>
        <begin position="1709"/>
        <end position="1808"/>
    </location>
</feature>
<feature type="repeat" description="CSPG" evidence="8">
    <location>
        <begin position="402"/>
        <end position="490"/>
    </location>
</feature>
<feature type="repeat" description="CSPG" evidence="8">
    <location>
        <begin position="892"/>
        <end position="984"/>
    </location>
</feature>
<feature type="repeat" description="CSPG" evidence="8">
    <location>
        <begin position="1249"/>
        <end position="1348"/>
    </location>
</feature>
<dbReference type="GO" id="GO:0046872">
    <property type="term" value="F:metal ion binding"/>
    <property type="evidence" value="ECO:0007669"/>
    <property type="project" value="UniProtKB-KW"/>
</dbReference>
<dbReference type="GO" id="GO:0007154">
    <property type="term" value="P:cell communication"/>
    <property type="evidence" value="ECO:0007669"/>
    <property type="project" value="InterPro"/>
</dbReference>
<keyword evidence="9" id="KW-1133">Transmembrane helix</keyword>
<keyword evidence="5" id="KW-0106">Calcium</keyword>
<evidence type="ECO:0000256" key="8">
    <source>
        <dbReference type="PROSITE-ProRule" id="PRU01201"/>
    </source>
</evidence>
<evidence type="ECO:0000256" key="1">
    <source>
        <dbReference type="ARBA" id="ARBA00005529"/>
    </source>
</evidence>
<feature type="domain" description="Calx-beta" evidence="11">
    <location>
        <begin position="1948"/>
        <end position="2054"/>
    </location>
</feature>
<keyword evidence="9" id="KW-0812">Transmembrane</keyword>
<dbReference type="SUPFAM" id="SSF141072">
    <property type="entry name" value="CalX-like"/>
    <property type="match status" value="5"/>
</dbReference>
<feature type="transmembrane region" description="Helical" evidence="9">
    <location>
        <begin position="3047"/>
        <end position="3071"/>
    </location>
</feature>
<dbReference type="InterPro" id="IPR051561">
    <property type="entry name" value="FRAS1_ECM"/>
</dbReference>
<feature type="repeat" description="CSPG" evidence="8">
    <location>
        <begin position="1369"/>
        <end position="1461"/>
    </location>
</feature>
<comment type="caution">
    <text evidence="12">The sequence shown here is derived from an EMBL/GenBank/DDBJ whole genome shotgun (WGS) entry which is preliminary data.</text>
</comment>
<keyword evidence="4" id="KW-0677">Repeat</keyword>
<evidence type="ECO:0000256" key="5">
    <source>
        <dbReference type="ARBA" id="ARBA00022837"/>
    </source>
</evidence>
<dbReference type="InterPro" id="IPR039005">
    <property type="entry name" value="CSPG_rpt"/>
</dbReference>
<dbReference type="EMBL" id="JAIZAY010000015">
    <property type="protein sequence ID" value="KAJ8028648.1"/>
    <property type="molecule type" value="Genomic_DNA"/>
</dbReference>
<keyword evidence="9" id="KW-0472">Membrane</keyword>
<reference evidence="12" key="1">
    <citation type="submission" date="2021-10" db="EMBL/GenBank/DDBJ databases">
        <title>Tropical sea cucumber genome reveals ecological adaptation and Cuvierian tubules defense mechanism.</title>
        <authorList>
            <person name="Chen T."/>
        </authorList>
    </citation>
    <scope>NUCLEOTIDE SEQUENCE</scope>
    <source>
        <strain evidence="12">Nanhai2018</strain>
        <tissue evidence="12">Muscle</tissue>
    </source>
</reference>
<gene>
    <name evidence="12" type="ORF">HOLleu_30946</name>
</gene>
<dbReference type="InterPro" id="IPR003644">
    <property type="entry name" value="Calx_beta"/>
</dbReference>
<accession>A0A9Q1H0A2</accession>
<feature type="repeat" description="CSPG" evidence="8">
    <location>
        <begin position="1481"/>
        <end position="1571"/>
    </location>
</feature>
<evidence type="ECO:0000256" key="4">
    <source>
        <dbReference type="ARBA" id="ARBA00022737"/>
    </source>
</evidence>
<feature type="repeat" description="CSPG" evidence="8">
    <location>
        <begin position="511"/>
        <end position="621"/>
    </location>
</feature>
<feature type="repeat" description="CSPG" evidence="8">
    <location>
        <begin position="1136"/>
        <end position="1228"/>
    </location>
</feature>
<dbReference type="PROSITE" id="PS51854">
    <property type="entry name" value="CSPG"/>
    <property type="match status" value="12"/>
</dbReference>
<feature type="domain" description="Calx-beta" evidence="11">
    <location>
        <begin position="2192"/>
        <end position="2294"/>
    </location>
</feature>
<evidence type="ECO:0000256" key="10">
    <source>
        <dbReference type="SAM" id="SignalP"/>
    </source>
</evidence>
<feature type="repeat" description="CSPG" evidence="8">
    <location>
        <begin position="646"/>
        <end position="753"/>
    </location>
</feature>
<evidence type="ECO:0000259" key="11">
    <source>
        <dbReference type="SMART" id="SM00237"/>
    </source>
</evidence>
<keyword evidence="13" id="KW-1185">Reference proteome</keyword>
<dbReference type="Gene3D" id="2.60.40.2030">
    <property type="match status" value="5"/>
</dbReference>
<dbReference type="InterPro" id="IPR038081">
    <property type="entry name" value="CalX-like_sf"/>
</dbReference>
<dbReference type="Pfam" id="PF19309">
    <property type="entry name" value="Frem_N"/>
    <property type="match status" value="1"/>
</dbReference>
<feature type="repeat" description="CSPG" evidence="8">
    <location>
        <begin position="1605"/>
        <end position="1702"/>
    </location>
</feature>
<dbReference type="InterPro" id="IPR045658">
    <property type="entry name" value="FRAS1-rel_N"/>
</dbReference>
<dbReference type="GO" id="GO:0009653">
    <property type="term" value="P:anatomical structure morphogenesis"/>
    <property type="evidence" value="ECO:0007669"/>
    <property type="project" value="TreeGrafter"/>
</dbReference>
<sequence>MAGRTLLVGLFLCLWTVTHCQNTFVLSTSDIRDIGDPSEVEDDILVRNTGITVNFGREHAVDPNRELVIDVKPGDSCKVVVLPEPLSQIPGKLTPSEFPCDFEEGELKYVHFGSRLPPSDRVKMQLLYSTDTEHYIIPFTMEVRVNTAEQLEIVTRSEALIVDQLKGISDAITSNKLEFATVRGDSGDGYCQVTIFSKMTGLPRYGDVINLDRIGQPVECDQFLTLNVAYQHTADTTSPRRDYIPAVVELKESELANSSVVQQEYFQIMVRINGGQDNTPPLFNIAKAMWVLEVDQFIMTAITPDVLAATDIETDDRDLVFNITTPLGPGEGYIVSTDDRNQPISSFTQADVEDLKIAYVPPADDSDEQRVFEVQLEVVDSELLTSDPESIMFVVFPKNTLAPIATRNTGVSLFEGQSRVLRPDLNLEISDEDNLNDVIIAPIDGLRHGQLRVRGVVQKFFTISDLRNGFVTYHHDGTDTYSDNIIFRMTDGQNEVEFLFPVTIMALDDEPPIVDVNTGILINETDTMQITANILSATDIDSEDMFIKFIIEPPYSTESEFILRQTNRPADPQNWINIGGYYEQPVTEFLLKDITEGRLYYRHIGDHRTGVYMDRIYFHVADNSEPPNQSPVEEFIAKVLPVDTQPPYLYPGTTLSMTVSEFELTTILKSALRYTDVDSNDRDLLYLITMPPTDLDIGSTLPSPGHLVRVEEPNIPITSFTQGMINHHKIAYQPPNRELGTNPRMIQFEFSVSDPEGNSAPPQRFNILLEPVNNQPPSVVNPGFIVQERANKSITPNELMATDEDSLKEDLRFTVLQGPQHGLYLYKGTPLLPGDTFGIEDIEIGNLMYMNSGAEEIGDRIYLEVTDGIHTIPVDIVIGVIPIDDEAPTIQLPEGALGSYLEVLEQTSSLITSNILSATDEDTEDLMLTFILDRYPQQGIIESNGFPVDRFTQSDIVNGYVRYQHTGGEIGMSSVKDSFNLTISDMSDEYIVGGNRITEIEVYVTILPMDNVAPIVIILQDAVVEEGGKVPITFDNINVTDVDTNDDDIVCTIVDETQYGYLENISPAPGSEKSRAGRPISAFTVRDLRLNHINYVQTIHQDQEPESDRFRFYCSDGSNPSGPQFLEIDITSTNDEPPKMFTGDFIVEEGETMVIDLPRLSATDGDIPEDELHFYVISPPVNGRIVYLKDSTPVPALNFTLDQIASGLIKYEHDGSETTEDSMTVLLTDGTYEVTKDIPIVIIPKDDETPRLTINDGLWLDIGESSLITNRDLMATDMDSPDSNLTYVIRYLPDFGLLQRLDKLNPDVVSENLTVGMTFTQWEIDNRRIRYVHTGSTGGRDKIKFDVTDGTNPHIDRYFYITINEEDNVYPDVINTGVELPEGGRVTLTTDVLTTTDLNSPDENLRFTITTPPAKGHLESTDNPGVPITTFTQLELAGNKIVYVHTSQDEMKMDSFQFEVTDGLNYVVRTFRISLSEVDNQYPVVSYQSLTLKEGGHKLITPFELSIHDRDTPDPASLVFTITQLPVRGNLLYNNTRPVVTFTMDDIYNNLISYQHDGSETSTDSFSFTVSDGTHNKFHVSPDLESLTQQPQRVPINIFAVDNGLPQMVINRGAPTLMVLNTGELGFMITNKFLRSEDRDSEDSSLVYIVTIPPEYGYLVNVNMGNVSITNFTQGDIDNMFIQYILYPRVNATSDTYTFSVIDSGGNELPNQQYRLNWAFISLEREFYQVNETERYLEIKLLRRGYLGETSFVGIETADGTAVSPEDFKGKSARQVQFNPGQTMGFWRVRIQQDDDFEQVESFEIVLNNPVMGALEFPDRALVQIRDFEDESTVVIDLEGDLIVEENDGEILIPIRRRGDLSEEFMVMCSTMPDTATGSDPSPVLSFSDYLSRLEDDPDNFVRFEKGEDVAHCRILIIDDSLYEDDEQFQVKLTMPMGGQIGGINTINVVIAADADDVPSFYFIEPEYNVDESAGFVEVQVWRAGSDLSKMSSITVRSKPSEPPSAIAGEDYTGISRNLDFAPGVTMQTVRVYIQDDLGQPRLEGEETFELVLRMPMNAVLGSPDHTVITINDTVSDLPKVQFVEPEVEVNENDGNVSVTIIRSGDLSIPSSVRCYTRQGSAQVMMDYDERPNNIGSVITFLPGEREKKCTVLLMGDNLYEPDEQFRIVLGDPRTGSGLQAMIGGLNESIVTVHDIGDRPIIKFPETRFTVSEPLDPEGVTIVHIPVIRMGDTSQTSVVRVYTKDGSAKSGIDYNPLSQELEFGFNVSQHMVEIEVLPDEDRTEMREAFTVHLTMDEFMIADIQMNRAIIYIQQEGQSAGVTFPSPPLVVSLLNYDNPAIGVVPRGYPVVCITACNPKHPEFGTSGQICTDEGLNNTLTQYRWMISAPTSNTGVTSPLKQVDSDTFFTSTKMVTLDSIYFGPGSRVQCVARPVGSDGVPGREASSNIVTVSTEEGMCMPRDADEIGAEPFNARLRYVGPNDPDHANKVRITVTMPHVDGLLPAISTRQLSNFELALSKDGYRVGTHRCSNLLDYDELPTDYGFVNEETKNPNVIGEIAPYQFDSALRSDQTLRFYRNLDLESCLWEFTTYYDMSELLEQCGGIVGTDGQVLDLVQSYVSMRVPLYVSYIFHSPGASGGWQHFDQQSQMQLTFVYDTSILWDNGIGAQSVDSTLSGNLYPTSMRIDQNGRLVVNFRTEALFSGLFVLDHPSSQLSSSVISVDHPGLTYTLTLLRSEPTFAQPDQLWQFVSDNAVSDYSGSYTIRLVPCSTSPNQIYDIPPVCNPRQPVVFDLPIRFQQVSDPVPAEYSLSTDFLLLTKEMLWLSDGSMGFAEDTDAAFAPGDTIYGRIHVDPVQNLGEGFKLQIEKVFLCSGRDGYIPKYDPRNGEYGCVADSPNLLYDFKILDYRAPTTVETNFNGVPFEATLAADIPALELVRQSGADGFTMNSNALYQVDAGRQWYLHAIYSLHSADGSNIFKREVHSLGGMTNAKRQRRAGSIADLEGVGESMGTNMHLVSLGSTDGRSIVDDFNPKGSFDIATNDANDNGNSIVTLGAIIGLIALIVLVVILIVVVLTRRRRSPPAAAATTVKASNGSTKVVAHVTSDGDNTEV</sequence>
<evidence type="ECO:0000313" key="13">
    <source>
        <dbReference type="Proteomes" id="UP001152320"/>
    </source>
</evidence>
<evidence type="ECO:0000256" key="3">
    <source>
        <dbReference type="ARBA" id="ARBA00022729"/>
    </source>
</evidence>
<dbReference type="Pfam" id="PF16184">
    <property type="entry name" value="Cadherin_3"/>
    <property type="match status" value="12"/>
</dbReference>
<name>A0A9Q1H0A2_HOLLE</name>
<feature type="repeat" description="CSPG" evidence="8">
    <location>
        <begin position="280"/>
        <end position="377"/>
    </location>
</feature>
<comment type="similarity">
    <text evidence="1">Belongs to the FRAS1 family.</text>
</comment>
<proteinExistence type="inferred from homology"/>
<dbReference type="OrthoDB" id="430044at2759"/>
<evidence type="ECO:0000313" key="12">
    <source>
        <dbReference type="EMBL" id="KAJ8028648.1"/>
    </source>
</evidence>
<dbReference type="PANTHER" id="PTHR45739">
    <property type="entry name" value="MATRIX PROTEIN, PUTATIVE-RELATED"/>
    <property type="match status" value="1"/>
</dbReference>
<evidence type="ECO:0000256" key="9">
    <source>
        <dbReference type="SAM" id="Phobius"/>
    </source>
</evidence>
<feature type="repeat" description="CSPG" evidence="8">
    <location>
        <begin position="775"/>
        <end position="866"/>
    </location>
</feature>
<feature type="domain" description="Calx-beta" evidence="11">
    <location>
        <begin position="2069"/>
        <end position="2171"/>
    </location>
</feature>
<keyword evidence="2" id="KW-0479">Metal-binding</keyword>
<dbReference type="PANTHER" id="PTHR45739:SF8">
    <property type="entry name" value="FRAS1-RELATED EXTRACELLULAR MATRIX PROTEIN 1"/>
    <property type="match status" value="1"/>
</dbReference>
<feature type="signal peptide" evidence="10">
    <location>
        <begin position="1"/>
        <end position="20"/>
    </location>
</feature>
<keyword evidence="6" id="KW-0130">Cell adhesion</keyword>
<evidence type="ECO:0000256" key="6">
    <source>
        <dbReference type="ARBA" id="ARBA00022889"/>
    </source>
</evidence>
<organism evidence="12 13">
    <name type="scientific">Holothuria leucospilota</name>
    <name type="common">Black long sea cucumber</name>
    <name type="synonym">Mertensiothuria leucospilota</name>
    <dbReference type="NCBI Taxonomy" id="206669"/>
    <lineage>
        <taxon>Eukaryota</taxon>
        <taxon>Metazoa</taxon>
        <taxon>Echinodermata</taxon>
        <taxon>Eleutherozoa</taxon>
        <taxon>Echinozoa</taxon>
        <taxon>Holothuroidea</taxon>
        <taxon>Aspidochirotacea</taxon>
        <taxon>Aspidochirotida</taxon>
        <taxon>Holothuriidae</taxon>
        <taxon>Holothuria</taxon>
    </lineage>
</organism>
<keyword evidence="7" id="KW-0325">Glycoprotein</keyword>
<feature type="domain" description="Calx-beta" evidence="11">
    <location>
        <begin position="1823"/>
        <end position="1934"/>
    </location>
</feature>
<evidence type="ECO:0000256" key="7">
    <source>
        <dbReference type="ARBA" id="ARBA00023180"/>
    </source>
</evidence>
<feature type="repeat" description="CSPG" evidence="8">
    <location>
        <begin position="1013"/>
        <end position="1115"/>
    </location>
</feature>
<protein>
    <submittedName>
        <fullName evidence="12">Extracellular matrix protein 3</fullName>
    </submittedName>
</protein>
<evidence type="ECO:0000256" key="2">
    <source>
        <dbReference type="ARBA" id="ARBA00022723"/>
    </source>
</evidence>
<dbReference type="GO" id="GO:0007155">
    <property type="term" value="P:cell adhesion"/>
    <property type="evidence" value="ECO:0007669"/>
    <property type="project" value="UniProtKB-KW"/>
</dbReference>
<keyword evidence="3 10" id="KW-0732">Signal</keyword>